<dbReference type="Proteomes" id="UP000307380">
    <property type="component" value="Unassembled WGS sequence"/>
</dbReference>
<dbReference type="AlphaFoldDB" id="A0A4S4FXL8"/>
<reference evidence="1 2" key="1">
    <citation type="submission" date="2019-04" db="EMBL/GenBank/DDBJ databases">
        <authorList>
            <person name="Jiang L."/>
        </authorList>
    </citation>
    <scope>NUCLEOTIDE SEQUENCE [LARGE SCALE GENOMIC DNA]</scope>
    <source>
        <strain evidence="1 2">YIM 131861</strain>
    </source>
</reference>
<sequence length="82" mass="8979">MTIALSQLADCTPPGGWPQWVITAPYDDRCHPQATPLPALEEGANCQRFAYAVLGLFGLAVPPDRIESTTQRRTQRLTPSLT</sequence>
<comment type="caution">
    <text evidence="1">The sequence shown here is derived from an EMBL/GenBank/DDBJ whole genome shotgun (WGS) entry which is preliminary data.</text>
</comment>
<evidence type="ECO:0000313" key="1">
    <source>
        <dbReference type="EMBL" id="THG34436.1"/>
    </source>
</evidence>
<accession>A0A4S4FXL8</accession>
<dbReference type="OrthoDB" id="4322331at2"/>
<dbReference type="EMBL" id="SSSN01000005">
    <property type="protein sequence ID" value="THG34436.1"/>
    <property type="molecule type" value="Genomic_DNA"/>
</dbReference>
<name>A0A4S4FXL8_9MICO</name>
<evidence type="ECO:0000313" key="2">
    <source>
        <dbReference type="Proteomes" id="UP000307380"/>
    </source>
</evidence>
<keyword evidence="2" id="KW-1185">Reference proteome</keyword>
<gene>
    <name evidence="1" type="ORF">E6C70_09225</name>
</gene>
<dbReference type="RefSeq" id="WP_136424234.1">
    <property type="nucleotide sequence ID" value="NZ_SSSN01000005.1"/>
</dbReference>
<protein>
    <submittedName>
        <fullName evidence="1">Uncharacterized protein</fullName>
    </submittedName>
</protein>
<proteinExistence type="predicted"/>
<organism evidence="1 2">
    <name type="scientific">Orlajensenia flava</name>
    <dbReference type="NCBI Taxonomy" id="2565934"/>
    <lineage>
        <taxon>Bacteria</taxon>
        <taxon>Bacillati</taxon>
        <taxon>Actinomycetota</taxon>
        <taxon>Actinomycetes</taxon>
        <taxon>Micrococcales</taxon>
        <taxon>Microbacteriaceae</taxon>
        <taxon>Orlajensenia</taxon>
    </lineage>
</organism>